<dbReference type="Pfam" id="PF02899">
    <property type="entry name" value="Phage_int_SAM_1"/>
    <property type="match status" value="1"/>
</dbReference>
<evidence type="ECO:0000313" key="12">
    <source>
        <dbReference type="Proteomes" id="UP000322283"/>
    </source>
</evidence>
<feature type="domain" description="Core-binding (CB)" evidence="8">
    <location>
        <begin position="12"/>
        <end position="97"/>
    </location>
</feature>
<dbReference type="CDD" id="cd00397">
    <property type="entry name" value="DNA_BRE_C"/>
    <property type="match status" value="1"/>
</dbReference>
<keyword evidence="12" id="KW-1185">Reference proteome</keyword>
<dbReference type="EMBL" id="CP017019">
    <property type="protein sequence ID" value="AOQ23182.1"/>
    <property type="molecule type" value="Genomic_DNA"/>
</dbReference>
<dbReference type="PANTHER" id="PTHR30349:SF90">
    <property type="entry name" value="TYROSINE RECOMBINASE XERD"/>
    <property type="match status" value="1"/>
</dbReference>
<dbReference type="InterPro" id="IPR004107">
    <property type="entry name" value="Integrase_SAM-like_N"/>
</dbReference>
<evidence type="ECO:0000256" key="6">
    <source>
        <dbReference type="PROSITE-ProRule" id="PRU01248"/>
    </source>
</evidence>
<sequence length="318" mass="36112">MKARLSIVKKPLTLEEAVSQFLNYHQSAGTRETTVKWYKYALEMFAKWAAGRGITMAEKIDESLIEKYRDWYRCRNVKPTTVNTNLRALKCFLNFAGRRGITALGLGEKVKFLRAVEPAVPTFNLKQLEKLLDAPNRTTFVGLRDYTIMHVMMDTGVRIGELLGAKKEDLIWDAAAKLPEGFTVKKPKGPRERVVNFPPDTSVVVADWVNVLNTAMPDSAWLFPSSRGGRLAVRSFQDNMKRYGRIAGIEGVRVSPHTFRHTLAKHYLMEGGDLESLRDILGHSSIETTSRYGRLFNPDLKKKLARLCPSAALRKRRR</sequence>
<proteinExistence type="inferred from homology"/>
<dbReference type="EMBL" id="VCDX01000005">
    <property type="protein sequence ID" value="TYL12889.1"/>
    <property type="molecule type" value="Genomic_DNA"/>
</dbReference>
<dbReference type="PANTHER" id="PTHR30349">
    <property type="entry name" value="PHAGE INTEGRASE-RELATED"/>
    <property type="match status" value="1"/>
</dbReference>
<dbReference type="InterPro" id="IPR010998">
    <property type="entry name" value="Integrase_recombinase_N"/>
</dbReference>
<evidence type="ECO:0000313" key="10">
    <source>
        <dbReference type="EMBL" id="TYL12889.1"/>
    </source>
</evidence>
<dbReference type="PROSITE" id="PS51900">
    <property type="entry name" value="CB"/>
    <property type="match status" value="1"/>
</dbReference>
<evidence type="ECO:0000259" key="7">
    <source>
        <dbReference type="PROSITE" id="PS51898"/>
    </source>
</evidence>
<dbReference type="GO" id="GO:0015074">
    <property type="term" value="P:DNA integration"/>
    <property type="evidence" value="ECO:0007669"/>
    <property type="project" value="InterPro"/>
</dbReference>
<feature type="domain" description="Tyr recombinase" evidence="7">
    <location>
        <begin position="116"/>
        <end position="305"/>
    </location>
</feature>
<dbReference type="InterPro" id="IPR044068">
    <property type="entry name" value="CB"/>
</dbReference>
<dbReference type="SUPFAM" id="SSF56349">
    <property type="entry name" value="DNA breaking-rejoining enzymes"/>
    <property type="match status" value="1"/>
</dbReference>
<keyword evidence="5" id="KW-0233">DNA recombination</keyword>
<dbReference type="GO" id="GO:0006310">
    <property type="term" value="P:DNA recombination"/>
    <property type="evidence" value="ECO:0007669"/>
    <property type="project" value="UniProtKB-KW"/>
</dbReference>
<dbReference type="InterPro" id="IPR050090">
    <property type="entry name" value="Tyrosine_recombinase_XerCD"/>
</dbReference>
<dbReference type="RefSeq" id="WP_069588491.1">
    <property type="nucleotide sequence ID" value="NZ_CP017019.1"/>
</dbReference>
<gene>
    <name evidence="9" type="primary">xerD_1</name>
    <name evidence="10" type="synonym">xerD_2</name>
    <name evidence="9" type="ORF">Maut_00719</name>
    <name evidence="10" type="ORF">MTAT_17120</name>
</gene>
<name>A0AAC9HGB7_NEOTH</name>
<dbReference type="InterPro" id="IPR011010">
    <property type="entry name" value="DNA_brk_join_enz"/>
</dbReference>
<dbReference type="Pfam" id="PF00589">
    <property type="entry name" value="Phage_integrase"/>
    <property type="match status" value="1"/>
</dbReference>
<comment type="function">
    <text evidence="1">Site-specific tyrosine recombinase, which acts by catalyzing the cutting and rejoining of the recombining DNA molecules.</text>
</comment>
<dbReference type="GO" id="GO:0003677">
    <property type="term" value="F:DNA binding"/>
    <property type="evidence" value="ECO:0007669"/>
    <property type="project" value="UniProtKB-UniRule"/>
</dbReference>
<evidence type="ECO:0000256" key="5">
    <source>
        <dbReference type="ARBA" id="ARBA00023172"/>
    </source>
</evidence>
<keyword evidence="3" id="KW-0229">DNA integration</keyword>
<evidence type="ECO:0000259" key="8">
    <source>
        <dbReference type="PROSITE" id="PS51900"/>
    </source>
</evidence>
<reference evidence="10 12" key="2">
    <citation type="submission" date="2019-05" db="EMBL/GenBank/DDBJ databases">
        <title>Genome sequence of Moorella thermoacetica ATCC 33924.</title>
        <authorList>
            <person name="Poehlein A."/>
            <person name="Bengelsdorf F.R."/>
            <person name="Duerre P."/>
            <person name="Daniel R."/>
        </authorList>
    </citation>
    <scope>NUCLEOTIDE SEQUENCE [LARGE SCALE GENOMIC DNA]</scope>
    <source>
        <strain evidence="10 12">ATCC 33924</strain>
    </source>
</reference>
<dbReference type="Proteomes" id="UP000094598">
    <property type="component" value="Chromosome"/>
</dbReference>
<organism evidence="9 11">
    <name type="scientific">Neomoorella thermoacetica</name>
    <name type="common">Clostridium thermoaceticum</name>
    <dbReference type="NCBI Taxonomy" id="1525"/>
    <lineage>
        <taxon>Bacteria</taxon>
        <taxon>Bacillati</taxon>
        <taxon>Bacillota</taxon>
        <taxon>Clostridia</taxon>
        <taxon>Neomoorellales</taxon>
        <taxon>Neomoorellaceae</taxon>
        <taxon>Neomoorella</taxon>
    </lineage>
</organism>
<dbReference type="InterPro" id="IPR013762">
    <property type="entry name" value="Integrase-like_cat_sf"/>
</dbReference>
<keyword evidence="4 6" id="KW-0238">DNA-binding</keyword>
<protein>
    <submittedName>
        <fullName evidence="9">Tyrosine recombinase XerD</fullName>
    </submittedName>
</protein>
<evidence type="ECO:0000313" key="11">
    <source>
        <dbReference type="Proteomes" id="UP000094598"/>
    </source>
</evidence>
<dbReference type="InterPro" id="IPR002104">
    <property type="entry name" value="Integrase_catalytic"/>
</dbReference>
<evidence type="ECO:0000256" key="1">
    <source>
        <dbReference type="ARBA" id="ARBA00003283"/>
    </source>
</evidence>
<reference evidence="9 11" key="1">
    <citation type="submission" date="2016-08" db="EMBL/GenBank/DDBJ databases">
        <title>Moorella thermoacetica DSM 103132.</title>
        <authorList>
            <person name="Jendresen C.B."/>
            <person name="Redl S.M."/>
            <person name="Jensen T.O."/>
            <person name="Nielsen A.T."/>
        </authorList>
    </citation>
    <scope>NUCLEOTIDE SEQUENCE [LARGE SCALE GENOMIC DNA]</scope>
    <source>
        <strain evidence="9 11">DSM 103132</strain>
    </source>
</reference>
<dbReference type="PROSITE" id="PS51898">
    <property type="entry name" value="TYR_RECOMBINASE"/>
    <property type="match status" value="1"/>
</dbReference>
<dbReference type="AlphaFoldDB" id="A0AAC9HGB7"/>
<evidence type="ECO:0000256" key="2">
    <source>
        <dbReference type="ARBA" id="ARBA00008857"/>
    </source>
</evidence>
<dbReference type="Proteomes" id="UP000322283">
    <property type="component" value="Unassembled WGS sequence"/>
</dbReference>
<dbReference type="Gene3D" id="1.10.150.130">
    <property type="match status" value="1"/>
</dbReference>
<evidence type="ECO:0000313" key="9">
    <source>
        <dbReference type="EMBL" id="AOQ23182.1"/>
    </source>
</evidence>
<accession>A0AAC9HGB7</accession>
<dbReference type="Gene3D" id="1.10.443.10">
    <property type="entry name" value="Intergrase catalytic core"/>
    <property type="match status" value="1"/>
</dbReference>
<evidence type="ECO:0000256" key="3">
    <source>
        <dbReference type="ARBA" id="ARBA00022908"/>
    </source>
</evidence>
<comment type="similarity">
    <text evidence="2">Belongs to the 'phage' integrase family.</text>
</comment>
<evidence type="ECO:0000256" key="4">
    <source>
        <dbReference type="ARBA" id="ARBA00023125"/>
    </source>
</evidence>